<dbReference type="Gene3D" id="1.20.58.90">
    <property type="match status" value="1"/>
</dbReference>
<evidence type="ECO:0000256" key="2">
    <source>
        <dbReference type="ARBA" id="ARBA00004245"/>
    </source>
</evidence>
<gene>
    <name evidence="10" type="ORF">TEOVI_000120800</name>
</gene>
<keyword evidence="7 9" id="KW-0143">Chaperone</keyword>
<keyword evidence="11" id="KW-1185">Reference proteome</keyword>
<dbReference type="FunFam" id="1.20.58.90:FF:000010">
    <property type="entry name" value="Tubulin-specific chaperone A"/>
    <property type="match status" value="1"/>
</dbReference>
<accession>A0A1G4IBR3</accession>
<evidence type="ECO:0000313" key="10">
    <source>
        <dbReference type="EMBL" id="SCU69642.1"/>
    </source>
</evidence>
<evidence type="ECO:0000256" key="1">
    <source>
        <dbReference type="ARBA" id="ARBA00003046"/>
    </source>
</evidence>
<dbReference type="Proteomes" id="UP000195570">
    <property type="component" value="Unassembled WGS sequence"/>
</dbReference>
<dbReference type="GO" id="GO:0005874">
    <property type="term" value="C:microtubule"/>
    <property type="evidence" value="ECO:0007669"/>
    <property type="project" value="UniProtKB-KW"/>
</dbReference>
<dbReference type="InterPro" id="IPR036126">
    <property type="entry name" value="TBCA_sf"/>
</dbReference>
<dbReference type="Pfam" id="PF02970">
    <property type="entry name" value="TBCA"/>
    <property type="match status" value="1"/>
</dbReference>
<keyword evidence="5 9" id="KW-0963">Cytoplasm</keyword>
<comment type="caution">
    <text evidence="10">The sequence shown here is derived from an EMBL/GenBank/DDBJ whole genome shotgun (WGS) entry which is preliminary data.</text>
</comment>
<dbReference type="PANTHER" id="PTHR21500">
    <property type="entry name" value="TUBULIN-SPECIFIC CHAPERONE A"/>
    <property type="match status" value="1"/>
</dbReference>
<dbReference type="GeneID" id="92375148"/>
<dbReference type="EMBL" id="CZPT02001262">
    <property type="protein sequence ID" value="SCU69642.1"/>
    <property type="molecule type" value="Genomic_DNA"/>
</dbReference>
<reference evidence="10" key="1">
    <citation type="submission" date="2016-09" db="EMBL/GenBank/DDBJ databases">
        <authorList>
            <person name="Hebert L."/>
            <person name="Moumen B."/>
        </authorList>
    </citation>
    <scope>NUCLEOTIDE SEQUENCE [LARGE SCALE GENOMIC DNA]</scope>
    <source>
        <strain evidence="10">OVI</strain>
    </source>
</reference>
<dbReference type="SUPFAM" id="SSF46988">
    <property type="entry name" value="Tubulin chaperone cofactor A"/>
    <property type="match status" value="1"/>
</dbReference>
<comment type="similarity">
    <text evidence="3 9">Belongs to the TBCA family.</text>
</comment>
<proteinExistence type="inferred from homology"/>
<dbReference type="AlphaFoldDB" id="A0A1G4IBR3"/>
<evidence type="ECO:0000256" key="5">
    <source>
        <dbReference type="ARBA" id="ARBA00022490"/>
    </source>
</evidence>
<comment type="function">
    <text evidence="1">Tubulin-folding protein; involved in the early step of the tubulin folding pathway.</text>
</comment>
<evidence type="ECO:0000256" key="7">
    <source>
        <dbReference type="ARBA" id="ARBA00023186"/>
    </source>
</evidence>
<dbReference type="GO" id="GO:0048487">
    <property type="term" value="F:beta-tubulin binding"/>
    <property type="evidence" value="ECO:0007669"/>
    <property type="project" value="InterPro"/>
</dbReference>
<evidence type="ECO:0000313" key="11">
    <source>
        <dbReference type="Proteomes" id="UP000195570"/>
    </source>
</evidence>
<dbReference type="PANTHER" id="PTHR21500:SF0">
    <property type="entry name" value="TUBULIN-SPECIFIC CHAPERONE A"/>
    <property type="match status" value="1"/>
</dbReference>
<evidence type="ECO:0000256" key="8">
    <source>
        <dbReference type="ARBA" id="ARBA00023212"/>
    </source>
</evidence>
<organism evidence="10 11">
    <name type="scientific">Trypanosoma equiperdum</name>
    <dbReference type="NCBI Taxonomy" id="5694"/>
    <lineage>
        <taxon>Eukaryota</taxon>
        <taxon>Discoba</taxon>
        <taxon>Euglenozoa</taxon>
        <taxon>Kinetoplastea</taxon>
        <taxon>Metakinetoplastina</taxon>
        <taxon>Trypanosomatida</taxon>
        <taxon>Trypanosomatidae</taxon>
        <taxon>Trypanosoma</taxon>
    </lineage>
</organism>
<dbReference type="InterPro" id="IPR004226">
    <property type="entry name" value="TBCA"/>
</dbReference>
<dbReference type="GO" id="GO:0005829">
    <property type="term" value="C:cytosol"/>
    <property type="evidence" value="ECO:0007669"/>
    <property type="project" value="TreeGrafter"/>
</dbReference>
<evidence type="ECO:0000256" key="9">
    <source>
        <dbReference type="RuleBase" id="RU364030"/>
    </source>
</evidence>
<sequence length="128" mass="14500">MSTSEGNAANRFAGRVKQAEDPFVKALRIKVNGLKRNMKDLEFAKKEVVCETARLESIRDTNPDRVKQQENVIAEAQMMIPHSENRVRAAIKDLQDFLDTHENDAEEGELMQDARTTLESAQLTLSKQ</sequence>
<dbReference type="GO" id="GO:0007023">
    <property type="term" value="P:post-chaperonin tubulin folding pathway"/>
    <property type="evidence" value="ECO:0007669"/>
    <property type="project" value="UniProtKB-UniRule"/>
</dbReference>
<comment type="subunit">
    <text evidence="9">Supercomplex made of cofactors A to E. Cofactors A and D function by capturing and stabilizing tubulin in a quasi-native conformation. Cofactor E binds to the cofactor D-tubulin complex; interaction with cofactor C then causes the release of tubulin polypeptides that are committed to the native state.</text>
</comment>
<evidence type="ECO:0000256" key="6">
    <source>
        <dbReference type="ARBA" id="ARBA00022701"/>
    </source>
</evidence>
<evidence type="ECO:0000256" key="4">
    <source>
        <dbReference type="ARBA" id="ARBA00015002"/>
    </source>
</evidence>
<comment type="subcellular location">
    <subcellularLocation>
        <location evidence="2 9">Cytoplasm</location>
        <location evidence="2 9">Cytoskeleton</location>
    </subcellularLocation>
</comment>
<dbReference type="VEuPathDB" id="TriTrypDB:TEOVI_000120800"/>
<dbReference type="GO" id="GO:0007021">
    <property type="term" value="P:tubulin complex assembly"/>
    <property type="evidence" value="ECO:0007669"/>
    <property type="project" value="UniProtKB-UniRule"/>
</dbReference>
<name>A0A1G4IBR3_TRYEQ</name>
<evidence type="ECO:0000256" key="3">
    <source>
        <dbReference type="ARBA" id="ARBA00006806"/>
    </source>
</evidence>
<protein>
    <recommendedName>
        <fullName evidence="4 9">Tubulin-specific chaperone A</fullName>
    </recommendedName>
</protein>
<dbReference type="RefSeq" id="XP_067080584.1">
    <property type="nucleotide sequence ID" value="XM_067224483.1"/>
</dbReference>
<keyword evidence="8 9" id="KW-0206">Cytoskeleton</keyword>
<keyword evidence="6 9" id="KW-0493">Microtubule</keyword>